<evidence type="ECO:0000313" key="3">
    <source>
        <dbReference type="Proteomes" id="UP001497512"/>
    </source>
</evidence>
<sequence>MKVKCGVRGDVRPACNVVGFVDHFIFGLKHMKNHATYQHTPSCSLHSPNYGGLPPNAPNWCLAPFEHEVGQNSLLLFRMVALGMLLAFLQGMYWKSPQNNIITFLKDHVVHHYLGFTKWI</sequence>
<gene>
    <name evidence="2" type="ORF">CSSPTR1EN2_LOCUS3206</name>
</gene>
<keyword evidence="1" id="KW-0812">Transmembrane</keyword>
<proteinExistence type="predicted"/>
<evidence type="ECO:0000313" key="2">
    <source>
        <dbReference type="EMBL" id="CAK9195903.1"/>
    </source>
</evidence>
<organism evidence="2 3">
    <name type="scientific">Sphagnum troendelagicum</name>
    <dbReference type="NCBI Taxonomy" id="128251"/>
    <lineage>
        <taxon>Eukaryota</taxon>
        <taxon>Viridiplantae</taxon>
        <taxon>Streptophyta</taxon>
        <taxon>Embryophyta</taxon>
        <taxon>Bryophyta</taxon>
        <taxon>Sphagnophytina</taxon>
        <taxon>Sphagnopsida</taxon>
        <taxon>Sphagnales</taxon>
        <taxon>Sphagnaceae</taxon>
        <taxon>Sphagnum</taxon>
    </lineage>
</organism>
<keyword evidence="1" id="KW-1133">Transmembrane helix</keyword>
<keyword evidence="3" id="KW-1185">Reference proteome</keyword>
<accession>A0ABP0TG85</accession>
<name>A0ABP0TG85_9BRYO</name>
<dbReference type="PANTHER" id="PTHR31061:SF24">
    <property type="entry name" value="LD22376P"/>
    <property type="match status" value="1"/>
</dbReference>
<reference evidence="2" key="1">
    <citation type="submission" date="2024-02" db="EMBL/GenBank/DDBJ databases">
        <authorList>
            <consortium name="ELIXIR-Norway"/>
            <consortium name="Elixir Norway"/>
        </authorList>
    </citation>
    <scope>NUCLEOTIDE SEQUENCE</scope>
</reference>
<evidence type="ECO:0000256" key="1">
    <source>
        <dbReference type="SAM" id="Phobius"/>
    </source>
</evidence>
<dbReference type="PANTHER" id="PTHR31061">
    <property type="entry name" value="LD22376P"/>
    <property type="match status" value="1"/>
</dbReference>
<dbReference type="EMBL" id="OZ019903">
    <property type="protein sequence ID" value="CAK9195903.1"/>
    <property type="molecule type" value="Genomic_DNA"/>
</dbReference>
<keyword evidence="1" id="KW-0472">Membrane</keyword>
<dbReference type="Proteomes" id="UP001497512">
    <property type="component" value="Chromosome 11"/>
</dbReference>
<protein>
    <submittedName>
        <fullName evidence="2">Uncharacterized protein</fullName>
    </submittedName>
</protein>
<feature type="transmembrane region" description="Helical" evidence="1">
    <location>
        <begin position="75"/>
        <end position="94"/>
    </location>
</feature>